<accession>A0A839H811</accession>
<name>A0A839H811_9LACO</name>
<dbReference type="InterPro" id="IPR009681">
    <property type="entry name" value="Phage_TAC_Siphoviridae"/>
</dbReference>
<dbReference type="Proteomes" id="UP000547628">
    <property type="component" value="Unassembled WGS sequence"/>
</dbReference>
<dbReference type="Pfam" id="PF06896">
    <property type="entry name" value="Phage_TAC_3"/>
    <property type="match status" value="1"/>
</dbReference>
<gene>
    <name evidence="1" type="ORF">H5S41_02230</name>
</gene>
<dbReference type="RefSeq" id="WP_182602083.1">
    <property type="nucleotide sequence ID" value="NZ_JACIVD010000048.1"/>
</dbReference>
<comment type="caution">
    <text evidence="1">The sequence shown here is derived from an EMBL/GenBank/DDBJ whole genome shotgun (WGS) entry which is preliminary data.</text>
</comment>
<sequence length="126" mass="14447">MERAKLHIDELNKTFKISHTNKNMRKSYQFQLTMAKLGQLNDVDDVNEQMKQVAEYSDVLIDFPADVLNLTDKQKEALDEMEQDKLQELDVTLALKIQGMSNTQIADVIDSMRDSEHGDADSKSEK</sequence>
<evidence type="ECO:0000313" key="2">
    <source>
        <dbReference type="Proteomes" id="UP000547628"/>
    </source>
</evidence>
<reference evidence="1 2" key="1">
    <citation type="submission" date="2020-07" db="EMBL/GenBank/DDBJ databases">
        <title>Description of Limosilactobacillus balticus sp. nov., Limosilactobacillus agrestis sp. nov., Limosilactobacillus albertensis sp. nov., Limosilactobacillus rudii sp. nov., Limosilactobacillus fastidiosus sp. nov., five novel Limosilactobacillus species isolated from the vertebrate gastrointestinal tract, and proposal of 6 subspecies of Limosilactobacillus reuteri adapted to the gastrointestinal tract of specific vertebrate hosts.</title>
        <authorList>
            <person name="Li F."/>
            <person name="Cheng C."/>
            <person name="Zheng J."/>
            <person name="Quevedo R.M."/>
            <person name="Li J."/>
            <person name="Roos S."/>
            <person name="Gaenzle M.G."/>
            <person name="Walter J."/>
        </authorList>
    </citation>
    <scope>NUCLEOTIDE SEQUENCE [LARGE SCALE GENOMIC DNA]</scope>
    <source>
        <strain evidence="1 2">Lr3000</strain>
    </source>
</reference>
<protein>
    <submittedName>
        <fullName evidence="1">Uncharacterized protein</fullName>
    </submittedName>
</protein>
<dbReference type="EMBL" id="JACIVD010000048">
    <property type="protein sequence ID" value="MBB1122787.1"/>
    <property type="molecule type" value="Genomic_DNA"/>
</dbReference>
<proteinExistence type="predicted"/>
<dbReference type="AlphaFoldDB" id="A0A839H811"/>
<evidence type="ECO:0000313" key="1">
    <source>
        <dbReference type="EMBL" id="MBB1122787.1"/>
    </source>
</evidence>
<organism evidence="1 2">
    <name type="scientific">Limosilactobacillus albertensis</name>
    <dbReference type="NCBI Taxonomy" id="2759752"/>
    <lineage>
        <taxon>Bacteria</taxon>
        <taxon>Bacillati</taxon>
        <taxon>Bacillota</taxon>
        <taxon>Bacilli</taxon>
        <taxon>Lactobacillales</taxon>
        <taxon>Lactobacillaceae</taxon>
        <taxon>Limosilactobacillus</taxon>
    </lineage>
</organism>